<name>A0A0K0DPH4_ANGCA</name>
<reference evidence="3" key="2">
    <citation type="submission" date="2017-02" db="UniProtKB">
        <authorList>
            <consortium name="WormBaseParasite"/>
        </authorList>
    </citation>
    <scope>IDENTIFICATION</scope>
</reference>
<dbReference type="Proteomes" id="UP000035642">
    <property type="component" value="Unassembled WGS sequence"/>
</dbReference>
<dbReference type="PROSITE" id="PS51144">
    <property type="entry name" value="ALPHA_CA_2"/>
    <property type="match status" value="1"/>
</dbReference>
<dbReference type="STRING" id="6313.A0A0K0DPH4"/>
<organism evidence="2 3">
    <name type="scientific">Angiostrongylus cantonensis</name>
    <name type="common">Rat lungworm</name>
    <dbReference type="NCBI Taxonomy" id="6313"/>
    <lineage>
        <taxon>Eukaryota</taxon>
        <taxon>Metazoa</taxon>
        <taxon>Ecdysozoa</taxon>
        <taxon>Nematoda</taxon>
        <taxon>Chromadorea</taxon>
        <taxon>Rhabditida</taxon>
        <taxon>Rhabditina</taxon>
        <taxon>Rhabditomorpha</taxon>
        <taxon>Strongyloidea</taxon>
        <taxon>Metastrongylidae</taxon>
        <taxon>Angiostrongylus</taxon>
    </lineage>
</organism>
<evidence type="ECO:0000313" key="2">
    <source>
        <dbReference type="Proteomes" id="UP000035642"/>
    </source>
</evidence>
<dbReference type="WBParaSite" id="ACAC_0001366301-mRNA-1">
    <property type="protein sequence ID" value="ACAC_0001366301-mRNA-1"/>
    <property type="gene ID" value="ACAC_0001366301"/>
</dbReference>
<proteinExistence type="predicted"/>
<dbReference type="SUPFAM" id="SSF51069">
    <property type="entry name" value="Carbonic anhydrase"/>
    <property type="match status" value="1"/>
</dbReference>
<dbReference type="InterPro" id="IPR036398">
    <property type="entry name" value="CA_dom_sf"/>
</dbReference>
<protein>
    <submittedName>
        <fullName evidence="3">Alpha-carbonic anhydrase domain-containing protein</fullName>
    </submittedName>
</protein>
<accession>A0A0K0DPH4</accession>
<dbReference type="AlphaFoldDB" id="A0A0K0DPH4"/>
<sequence length="70" mass="7616">LHLVHVRRDVLLKDALRKPDGVAVIGVFIVIGHDGSSIAAFSPTFENLVYPGGKLVTLCRDNNTTLLAYK</sequence>
<keyword evidence="2" id="KW-1185">Reference proteome</keyword>
<dbReference type="Gene3D" id="3.10.200.10">
    <property type="entry name" value="Alpha carbonic anhydrase"/>
    <property type="match status" value="1"/>
</dbReference>
<evidence type="ECO:0000259" key="1">
    <source>
        <dbReference type="PROSITE" id="PS51144"/>
    </source>
</evidence>
<feature type="domain" description="Alpha-carbonic anhydrase" evidence="1">
    <location>
        <begin position="1"/>
        <end position="70"/>
    </location>
</feature>
<dbReference type="InterPro" id="IPR001148">
    <property type="entry name" value="CA_dom"/>
</dbReference>
<reference evidence="2" key="1">
    <citation type="submission" date="2012-09" db="EMBL/GenBank/DDBJ databases">
        <authorList>
            <person name="Martin A.A."/>
        </authorList>
    </citation>
    <scope>NUCLEOTIDE SEQUENCE</scope>
</reference>
<evidence type="ECO:0000313" key="3">
    <source>
        <dbReference type="WBParaSite" id="ACAC_0001366301-mRNA-1"/>
    </source>
</evidence>